<feature type="transmembrane region" description="Helical" evidence="1">
    <location>
        <begin position="56"/>
        <end position="78"/>
    </location>
</feature>
<keyword evidence="1" id="KW-0472">Membrane</keyword>
<protein>
    <submittedName>
        <fullName evidence="2">Uncharacterized protein</fullName>
    </submittedName>
</protein>
<keyword evidence="1" id="KW-0812">Transmembrane</keyword>
<evidence type="ECO:0000313" key="2">
    <source>
        <dbReference type="EMBL" id="MEA5445343.1"/>
    </source>
</evidence>
<dbReference type="EMBL" id="JAYGII010000008">
    <property type="protein sequence ID" value="MEA5445343.1"/>
    <property type="molecule type" value="Genomic_DNA"/>
</dbReference>
<gene>
    <name evidence="2" type="ORF">VCB98_05885</name>
</gene>
<dbReference type="AlphaFoldDB" id="A0AAP6JEF9"/>
<evidence type="ECO:0000256" key="1">
    <source>
        <dbReference type="SAM" id="Phobius"/>
    </source>
</evidence>
<dbReference type="Proteomes" id="UP001302316">
    <property type="component" value="Unassembled WGS sequence"/>
</dbReference>
<keyword evidence="1" id="KW-1133">Transmembrane helix</keyword>
<organism evidence="2 3">
    <name type="scientific">Natronospira elongata</name>
    <dbReference type="NCBI Taxonomy" id="3110268"/>
    <lineage>
        <taxon>Bacteria</taxon>
        <taxon>Pseudomonadati</taxon>
        <taxon>Pseudomonadota</taxon>
        <taxon>Gammaproteobacteria</taxon>
        <taxon>Natronospirales</taxon>
        <taxon>Natronospiraceae</taxon>
        <taxon>Natronospira</taxon>
    </lineage>
</organism>
<feature type="transmembrane region" description="Helical" evidence="1">
    <location>
        <begin position="27"/>
        <end position="50"/>
    </location>
</feature>
<reference evidence="2 3" key="1">
    <citation type="submission" date="2023-12" db="EMBL/GenBank/DDBJ databases">
        <title>Whole-genome sequencing of halo(alkali)philic microorganisms from hypersaline lakes.</title>
        <authorList>
            <person name="Sorokin D.Y."/>
            <person name="Merkel A.Y."/>
            <person name="Messina E."/>
            <person name="Yakimov M."/>
        </authorList>
    </citation>
    <scope>NUCLEOTIDE SEQUENCE [LARGE SCALE GENOMIC DNA]</scope>
    <source>
        <strain evidence="2 3">AB-CW1</strain>
    </source>
</reference>
<evidence type="ECO:0000313" key="3">
    <source>
        <dbReference type="Proteomes" id="UP001302316"/>
    </source>
</evidence>
<comment type="caution">
    <text evidence="2">The sequence shown here is derived from an EMBL/GenBank/DDBJ whole genome shotgun (WGS) entry which is preliminary data.</text>
</comment>
<keyword evidence="3" id="KW-1185">Reference proteome</keyword>
<proteinExistence type="predicted"/>
<dbReference type="RefSeq" id="WP_346050972.1">
    <property type="nucleotide sequence ID" value="NZ_JAYGII010000008.1"/>
</dbReference>
<name>A0AAP6JEF9_9GAMM</name>
<accession>A0AAP6JEF9</accession>
<sequence>MAAEMRPFENRRLYWQRLRQMGRWPYVLRYGVLGWALPVAVVGLGLLAFSTRQLPSLAFMAWTLLVAVPLFGVLLGLWSWQDNERRFGDD</sequence>